<dbReference type="EMBL" id="FXAK01000010">
    <property type="protein sequence ID" value="SMF91228.1"/>
    <property type="molecule type" value="Genomic_DNA"/>
</dbReference>
<accession>A0A1X7HRK9</accession>
<dbReference type="STRING" id="286727.SAMN02982917_0162"/>
<sequence length="709" mass="79862">MRTLFRPAGRNRPLPPRERGGPRRFAAGWVRGISRILNRMVPWITPHPSHASHGPLPSPGAGEGVRGIALLLLLLTIATPAAAFTPQEPALLRDEVVYGLIPPVRQRMPDEPLIVDLEAKGRDLGRSGGWIRTFITQRRNSRIAVLYGYARLVGYTAKREIVPDILKAVTVHDGRDFTLTLRAGHRWSDGAPFTSDDIRYWWEDIANNPMLSPSGPPRFMLVDGKPPEVSFPDAVTARFRWDEPNPYFLPALAAARPPFIYRPAHYLKRFHARYTSEADLAPLIAKYKVRNWAALHNARDDMFRMENPDEPTLQPWMAISKGTGTHLLFQRNPYYHRFDARGMQLPYTDGLDVTVMAGGLIPAQVATGKADLQAEGLTFSQVPVLVSGERQGDYRTLLWPEGKAAEIALYPNLNYNDPVWRAVLRDVRFRRALSMGIDRRIINRSLFFGLAQESGVDVLPRSPLYKPERTGVWTGYDPKQAAALLDQMGLKRPRGAAYRRLPDGRPLEVIVETAGEKPEISDALQIIAETWRDIGVRLLVRTVDRDVLRNRVYAGQTMMAVWGGWDNGIPDPDSSPEELAPMTQENFSWPKWGQYYQTSGSAGEPIDMPIPQELMDLAHRWRRTTDETERRALWSALLDIHADQLYAIGVVSKTPQPIAVSNRLRNVPDKGLWLWDPGAYLGVYRPDEFYFADARPADPEPAGSHRGGN</sequence>
<dbReference type="Gene3D" id="3.10.105.10">
    <property type="entry name" value="Dipeptide-binding Protein, Domain 3"/>
    <property type="match status" value="1"/>
</dbReference>
<evidence type="ECO:0000313" key="5">
    <source>
        <dbReference type="EMBL" id="SMF91228.1"/>
    </source>
</evidence>
<evidence type="ECO:0000256" key="3">
    <source>
        <dbReference type="SAM" id="MobiDB-lite"/>
    </source>
</evidence>
<dbReference type="AlphaFoldDB" id="A0A1X7HRK9"/>
<dbReference type="InterPro" id="IPR000914">
    <property type="entry name" value="SBP_5_dom"/>
</dbReference>
<evidence type="ECO:0000259" key="4">
    <source>
        <dbReference type="Pfam" id="PF00496"/>
    </source>
</evidence>
<reference evidence="5 6" key="1">
    <citation type="submission" date="2017-04" db="EMBL/GenBank/DDBJ databases">
        <authorList>
            <person name="Afonso C.L."/>
            <person name="Miller P.J."/>
            <person name="Scott M.A."/>
            <person name="Spackman E."/>
            <person name="Goraichik I."/>
            <person name="Dimitrov K.M."/>
            <person name="Suarez D.L."/>
            <person name="Swayne D.E."/>
        </authorList>
    </citation>
    <scope>NUCLEOTIDE SEQUENCE [LARGE SCALE GENOMIC DNA]</scope>
    <source>
        <strain evidence="5 6">A2P</strain>
    </source>
</reference>
<dbReference type="SUPFAM" id="SSF53850">
    <property type="entry name" value="Periplasmic binding protein-like II"/>
    <property type="match status" value="1"/>
</dbReference>
<feature type="domain" description="Solute-binding protein family 5" evidence="4">
    <location>
        <begin position="160"/>
        <end position="579"/>
    </location>
</feature>
<comment type="subcellular location">
    <subcellularLocation>
        <location evidence="1">Periplasm</location>
    </subcellularLocation>
</comment>
<proteinExistence type="inferred from homology"/>
<dbReference type="PANTHER" id="PTHR30290">
    <property type="entry name" value="PERIPLASMIC BINDING COMPONENT OF ABC TRANSPORTER"/>
    <property type="match status" value="1"/>
</dbReference>
<dbReference type="CDD" id="cd08500">
    <property type="entry name" value="PBP2_NikA_DppA_OppA_like_4"/>
    <property type="match status" value="1"/>
</dbReference>
<organism evidence="5 6">
    <name type="scientific">Azospirillum oryzae</name>
    <dbReference type="NCBI Taxonomy" id="286727"/>
    <lineage>
        <taxon>Bacteria</taxon>
        <taxon>Pseudomonadati</taxon>
        <taxon>Pseudomonadota</taxon>
        <taxon>Alphaproteobacteria</taxon>
        <taxon>Rhodospirillales</taxon>
        <taxon>Azospirillaceae</taxon>
        <taxon>Azospirillum</taxon>
    </lineage>
</organism>
<evidence type="ECO:0000313" key="6">
    <source>
        <dbReference type="Proteomes" id="UP000192936"/>
    </source>
</evidence>
<evidence type="ECO:0000256" key="2">
    <source>
        <dbReference type="ARBA" id="ARBA00005695"/>
    </source>
</evidence>
<comment type="similarity">
    <text evidence="2">Belongs to the bacterial solute-binding protein 5 family.</text>
</comment>
<name>A0A1X7HRK9_9PROT</name>
<dbReference type="InterPro" id="IPR039424">
    <property type="entry name" value="SBP_5"/>
</dbReference>
<dbReference type="Pfam" id="PF00496">
    <property type="entry name" value="SBP_bac_5"/>
    <property type="match status" value="1"/>
</dbReference>
<protein>
    <submittedName>
        <fullName evidence="5">Peptide/nickel transport system substrate-binding protein</fullName>
    </submittedName>
</protein>
<evidence type="ECO:0000256" key="1">
    <source>
        <dbReference type="ARBA" id="ARBA00004418"/>
    </source>
</evidence>
<feature type="region of interest" description="Disordered" evidence="3">
    <location>
        <begin position="1"/>
        <end position="23"/>
    </location>
</feature>
<dbReference type="Gene3D" id="3.40.190.10">
    <property type="entry name" value="Periplasmic binding protein-like II"/>
    <property type="match status" value="1"/>
</dbReference>
<dbReference type="GO" id="GO:1904680">
    <property type="term" value="F:peptide transmembrane transporter activity"/>
    <property type="evidence" value="ECO:0007669"/>
    <property type="project" value="TreeGrafter"/>
</dbReference>
<gene>
    <name evidence="5" type="ORF">SAMN02982917_0162</name>
</gene>
<dbReference type="PANTHER" id="PTHR30290:SF62">
    <property type="entry name" value="OLIGOPEPTIDE ABC TRANSPORTER, PERIPLASMIC OLIGOPEPTIDE-BINDING PROTEIN"/>
    <property type="match status" value="1"/>
</dbReference>
<dbReference type="GO" id="GO:0015833">
    <property type="term" value="P:peptide transport"/>
    <property type="evidence" value="ECO:0007669"/>
    <property type="project" value="TreeGrafter"/>
</dbReference>
<dbReference type="Proteomes" id="UP000192936">
    <property type="component" value="Unassembled WGS sequence"/>
</dbReference>